<reference evidence="1 2" key="1">
    <citation type="journal article" name="Sci. Rep.">
        <title>Genome-scale phylogenetic analyses confirm Olpidium as the closest living zoosporic fungus to the non-flagellated, terrestrial fungi.</title>
        <authorList>
            <person name="Chang Y."/>
            <person name="Rochon D."/>
            <person name="Sekimoto S."/>
            <person name="Wang Y."/>
            <person name="Chovatia M."/>
            <person name="Sandor L."/>
            <person name="Salamov A."/>
            <person name="Grigoriev I.V."/>
            <person name="Stajich J.E."/>
            <person name="Spatafora J.W."/>
        </authorList>
    </citation>
    <scope>NUCLEOTIDE SEQUENCE [LARGE SCALE GENOMIC DNA]</scope>
    <source>
        <strain evidence="1">S191</strain>
    </source>
</reference>
<comment type="caution">
    <text evidence="1">The sequence shown here is derived from an EMBL/GenBank/DDBJ whole genome shotgun (WGS) entry which is preliminary data.</text>
</comment>
<gene>
    <name evidence="1" type="ORF">BJ554DRAFT_3295</name>
</gene>
<dbReference type="AlphaFoldDB" id="A0A8H8DG13"/>
<sequence length="199" mass="22659">MLSWTQNFVPSASPLSRENLAYTPKAPASLPSIAVYVDDLNIAGSHLDVYVLGVRATDLTSGDRILDQSTHYIQRFSLYEQITPPVIPWARPRIWKRFCTSRPFNGVATEVERRRHRELIGCLVPLVLCTRPGIATATSFLSAFHGRSFAGMPDRFEMYPPFSQTNRVFLIMLHCQPCNRACQSNYRRYTDSDFANRPD</sequence>
<dbReference type="EMBL" id="JAEFCI010011063">
    <property type="protein sequence ID" value="KAG5456846.1"/>
    <property type="molecule type" value="Genomic_DNA"/>
</dbReference>
<evidence type="ECO:0000313" key="1">
    <source>
        <dbReference type="EMBL" id="KAG5456846.1"/>
    </source>
</evidence>
<dbReference type="Proteomes" id="UP000673691">
    <property type="component" value="Unassembled WGS sequence"/>
</dbReference>
<protein>
    <submittedName>
        <fullName evidence="1">Uncharacterized protein</fullName>
    </submittedName>
</protein>
<evidence type="ECO:0000313" key="2">
    <source>
        <dbReference type="Proteomes" id="UP000673691"/>
    </source>
</evidence>
<keyword evidence="2" id="KW-1185">Reference proteome</keyword>
<name>A0A8H8DG13_9FUNG</name>
<organism evidence="1 2">
    <name type="scientific">Olpidium bornovanus</name>
    <dbReference type="NCBI Taxonomy" id="278681"/>
    <lineage>
        <taxon>Eukaryota</taxon>
        <taxon>Fungi</taxon>
        <taxon>Fungi incertae sedis</taxon>
        <taxon>Olpidiomycota</taxon>
        <taxon>Olpidiomycotina</taxon>
        <taxon>Olpidiomycetes</taxon>
        <taxon>Olpidiales</taxon>
        <taxon>Olpidiaceae</taxon>
        <taxon>Olpidium</taxon>
    </lineage>
</organism>
<accession>A0A8H8DG13</accession>
<proteinExistence type="predicted"/>